<evidence type="ECO:0000256" key="1">
    <source>
        <dbReference type="ARBA" id="ARBA00001974"/>
    </source>
</evidence>
<dbReference type="SUPFAM" id="SSF51905">
    <property type="entry name" value="FAD/NAD(P)-binding domain"/>
    <property type="match status" value="1"/>
</dbReference>
<dbReference type="Proteomes" id="UP000085678">
    <property type="component" value="Unplaced"/>
</dbReference>
<dbReference type="GO" id="GO:0050031">
    <property type="term" value="F:L-pipecolate oxidase activity"/>
    <property type="evidence" value="ECO:0007669"/>
    <property type="project" value="TreeGrafter"/>
</dbReference>
<gene>
    <name evidence="9" type="primary">LOC106181817</name>
</gene>
<dbReference type="Gene3D" id="3.30.9.10">
    <property type="entry name" value="D-Amino Acid Oxidase, subunit A, domain 2"/>
    <property type="match status" value="1"/>
</dbReference>
<dbReference type="STRING" id="7574.A0A1S3KH00"/>
<dbReference type="PANTHER" id="PTHR10961">
    <property type="entry name" value="PEROXISOMAL SARCOSINE OXIDASE"/>
    <property type="match status" value="1"/>
</dbReference>
<dbReference type="GO" id="GO:0050660">
    <property type="term" value="F:flavin adenine dinucleotide binding"/>
    <property type="evidence" value="ECO:0007669"/>
    <property type="project" value="InterPro"/>
</dbReference>
<dbReference type="RefSeq" id="XP_013421767.1">
    <property type="nucleotide sequence ID" value="XM_013566313.2"/>
</dbReference>
<keyword evidence="8" id="KW-1185">Reference proteome</keyword>
<feature type="domain" description="FAD dependent oxidoreductase" evidence="7">
    <location>
        <begin position="12"/>
        <end position="371"/>
    </location>
</feature>
<feature type="transmembrane region" description="Helical" evidence="6">
    <location>
        <begin position="12"/>
        <end position="30"/>
    </location>
</feature>
<evidence type="ECO:0000256" key="6">
    <source>
        <dbReference type="SAM" id="Phobius"/>
    </source>
</evidence>
<name>A0A1S3KH00_LINAN</name>
<protein>
    <submittedName>
        <fullName evidence="9">Peroxisomal sarcosine oxidase isoform X1</fullName>
    </submittedName>
</protein>
<organism evidence="8 9">
    <name type="scientific">Lingula anatina</name>
    <name type="common">Brachiopod</name>
    <name type="synonym">Lingula unguis</name>
    <dbReference type="NCBI Taxonomy" id="7574"/>
    <lineage>
        <taxon>Eukaryota</taxon>
        <taxon>Metazoa</taxon>
        <taxon>Spiralia</taxon>
        <taxon>Lophotrochozoa</taxon>
        <taxon>Brachiopoda</taxon>
        <taxon>Linguliformea</taxon>
        <taxon>Lingulata</taxon>
        <taxon>Lingulida</taxon>
        <taxon>Linguloidea</taxon>
        <taxon>Lingulidae</taxon>
        <taxon>Lingula</taxon>
    </lineage>
</organism>
<evidence type="ECO:0000313" key="8">
    <source>
        <dbReference type="Proteomes" id="UP000085678"/>
    </source>
</evidence>
<keyword evidence="5" id="KW-0560">Oxidoreductase</keyword>
<dbReference type="Pfam" id="PF01266">
    <property type="entry name" value="DAO"/>
    <property type="match status" value="1"/>
</dbReference>
<dbReference type="OrthoDB" id="424974at2759"/>
<dbReference type="Gene3D" id="3.50.50.60">
    <property type="entry name" value="FAD/NAD(P)-binding domain"/>
    <property type="match status" value="1"/>
</dbReference>
<evidence type="ECO:0000256" key="4">
    <source>
        <dbReference type="ARBA" id="ARBA00022827"/>
    </source>
</evidence>
<comment type="cofactor">
    <cofactor evidence="1">
        <name>FAD</name>
        <dbReference type="ChEBI" id="CHEBI:57692"/>
    </cofactor>
</comment>
<accession>A0A1S3KH00</accession>
<dbReference type="InterPro" id="IPR036188">
    <property type="entry name" value="FAD/NAD-bd_sf"/>
</dbReference>
<dbReference type="OMA" id="FHQTPCL"/>
<comment type="similarity">
    <text evidence="2">Belongs to the MSOX/MTOX family.</text>
</comment>
<dbReference type="PROSITE" id="PS51257">
    <property type="entry name" value="PROKAR_LIPOPROTEIN"/>
    <property type="match status" value="1"/>
</dbReference>
<dbReference type="NCBIfam" id="NF008425">
    <property type="entry name" value="PRK11259.1"/>
    <property type="match status" value="1"/>
</dbReference>
<dbReference type="GO" id="GO:0008115">
    <property type="term" value="F:sarcosine oxidase activity"/>
    <property type="evidence" value="ECO:0007669"/>
    <property type="project" value="TreeGrafter"/>
</dbReference>
<dbReference type="SUPFAM" id="SSF54373">
    <property type="entry name" value="FAD-linked reductases, C-terminal domain"/>
    <property type="match status" value="1"/>
</dbReference>
<keyword evidence="6" id="KW-0472">Membrane</keyword>
<keyword evidence="4" id="KW-0274">FAD</keyword>
<dbReference type="InParanoid" id="A0A1S3KH00"/>
<evidence type="ECO:0000256" key="5">
    <source>
        <dbReference type="ARBA" id="ARBA00023002"/>
    </source>
</evidence>
<dbReference type="KEGG" id="lak:106181817"/>
<evidence type="ECO:0000259" key="7">
    <source>
        <dbReference type="Pfam" id="PF01266"/>
    </source>
</evidence>
<dbReference type="InterPro" id="IPR045170">
    <property type="entry name" value="MTOX"/>
</dbReference>
<dbReference type="PANTHER" id="PTHR10961:SF46">
    <property type="entry name" value="PEROXISOMAL SARCOSINE OXIDASE"/>
    <property type="match status" value="1"/>
</dbReference>
<dbReference type="GO" id="GO:0033514">
    <property type="term" value="P:L-lysine catabolic process to acetyl-CoA via L-pipecolate"/>
    <property type="evidence" value="ECO:0007669"/>
    <property type="project" value="TreeGrafter"/>
</dbReference>
<keyword evidence="3" id="KW-0285">Flavoprotein</keyword>
<dbReference type="AlphaFoldDB" id="A0A1S3KH00"/>
<sequence length="399" mass="45715">MADKNEPEEIRDVIIIGGGIIGCFTAWHLAQQGQRVLLLEQFNHIPHSWGSSAGESRCIRKAYIEEGYSELMKKAYEMWTDFENMTQNKFLWKTGMLLVDKGDGRNVKPVKDKLDELGYPNTTYSSEDLRKHFPTINFKDHIGLFDHDGGVLDVHNIFKSLLLLIDKLGGKIQTGVKVQNICPGTEVTLTTNRGKYRAKKVVLTTGPWTADITKSLELSLPLRVKAATVWFWKEKKFGSYSLDTGFPVFADYNIESWNDFIYAVPCYEYPNMLKLHMHHTIEHSIHPDYRDAQVGEAVAKITKKLTAYVREHFPYLEEEPSIVQRCMTTMTPDYDFILDKHPMWDNIVIGAGFSGHGFKLSPLIGKLLANMVLEKPITIDMKPFKISRFQKATWKFSKL</sequence>
<keyword evidence="6" id="KW-0812">Transmembrane</keyword>
<evidence type="ECO:0000256" key="3">
    <source>
        <dbReference type="ARBA" id="ARBA00022630"/>
    </source>
</evidence>
<evidence type="ECO:0000256" key="2">
    <source>
        <dbReference type="ARBA" id="ARBA00010989"/>
    </source>
</evidence>
<dbReference type="GO" id="GO:0005777">
    <property type="term" value="C:peroxisome"/>
    <property type="evidence" value="ECO:0007669"/>
    <property type="project" value="TreeGrafter"/>
</dbReference>
<dbReference type="GeneID" id="106181817"/>
<dbReference type="InterPro" id="IPR006076">
    <property type="entry name" value="FAD-dep_OxRdtase"/>
</dbReference>
<reference evidence="9" key="1">
    <citation type="submission" date="2025-08" db="UniProtKB">
        <authorList>
            <consortium name="RefSeq"/>
        </authorList>
    </citation>
    <scope>IDENTIFICATION</scope>
    <source>
        <tissue evidence="9">Gonads</tissue>
    </source>
</reference>
<proteinExistence type="inferred from homology"/>
<evidence type="ECO:0000313" key="9">
    <source>
        <dbReference type="RefSeq" id="XP_013421767.1"/>
    </source>
</evidence>
<keyword evidence="6" id="KW-1133">Transmembrane helix</keyword>